<feature type="region of interest" description="Disordered" evidence="1">
    <location>
        <begin position="143"/>
        <end position="172"/>
    </location>
</feature>
<evidence type="ECO:0000313" key="3">
    <source>
        <dbReference type="EMBL" id="KAF2846802.1"/>
    </source>
</evidence>
<evidence type="ECO:0000256" key="1">
    <source>
        <dbReference type="SAM" id="MobiDB-lite"/>
    </source>
</evidence>
<gene>
    <name evidence="3" type="ORF">T440DRAFT_471509</name>
</gene>
<dbReference type="AlphaFoldDB" id="A0A6A7AUQ9"/>
<keyword evidence="2" id="KW-0472">Membrane</keyword>
<proteinExistence type="predicted"/>
<protein>
    <submittedName>
        <fullName evidence="3">Uncharacterized protein</fullName>
    </submittedName>
</protein>
<dbReference type="EMBL" id="MU006331">
    <property type="protein sequence ID" value="KAF2846802.1"/>
    <property type="molecule type" value="Genomic_DNA"/>
</dbReference>
<keyword evidence="2" id="KW-1133">Transmembrane helix</keyword>
<evidence type="ECO:0000313" key="4">
    <source>
        <dbReference type="Proteomes" id="UP000799423"/>
    </source>
</evidence>
<reference evidence="3" key="1">
    <citation type="submission" date="2020-01" db="EMBL/GenBank/DDBJ databases">
        <authorList>
            <consortium name="DOE Joint Genome Institute"/>
            <person name="Haridas S."/>
            <person name="Albert R."/>
            <person name="Binder M."/>
            <person name="Bloem J."/>
            <person name="Labutti K."/>
            <person name="Salamov A."/>
            <person name="Andreopoulos B."/>
            <person name="Baker S.E."/>
            <person name="Barry K."/>
            <person name="Bills G."/>
            <person name="Bluhm B.H."/>
            <person name="Cannon C."/>
            <person name="Castanera R."/>
            <person name="Culley D.E."/>
            <person name="Daum C."/>
            <person name="Ezra D."/>
            <person name="Gonzalez J.B."/>
            <person name="Henrissat B."/>
            <person name="Kuo A."/>
            <person name="Liang C."/>
            <person name="Lipzen A."/>
            <person name="Lutzoni F."/>
            <person name="Magnuson J."/>
            <person name="Mondo S."/>
            <person name="Nolan M."/>
            <person name="Ohm R."/>
            <person name="Pangilinan J."/>
            <person name="Park H.-J."/>
            <person name="Ramirez L."/>
            <person name="Alfaro M."/>
            <person name="Sun H."/>
            <person name="Tritt A."/>
            <person name="Yoshinaga Y."/>
            <person name="Zwiers L.-H."/>
            <person name="Turgeon B.G."/>
            <person name="Goodwin S.B."/>
            <person name="Spatafora J.W."/>
            <person name="Crous P.W."/>
            <person name="Grigoriev I.V."/>
        </authorList>
    </citation>
    <scope>NUCLEOTIDE SEQUENCE</scope>
    <source>
        <strain evidence="3">IPT5</strain>
    </source>
</reference>
<evidence type="ECO:0000256" key="2">
    <source>
        <dbReference type="SAM" id="Phobius"/>
    </source>
</evidence>
<keyword evidence="4" id="KW-1185">Reference proteome</keyword>
<keyword evidence="2" id="KW-0812">Transmembrane</keyword>
<dbReference type="Proteomes" id="UP000799423">
    <property type="component" value="Unassembled WGS sequence"/>
</dbReference>
<feature type="transmembrane region" description="Helical" evidence="2">
    <location>
        <begin position="194"/>
        <end position="211"/>
    </location>
</feature>
<sequence>MSSTSATTTYSFSYTTYTNPTPAAFTKPTEVPSMFPFGSAVGCSDNTASATASAQPSNAPLLHPTGREAACVISNDAEVNDHAFWDLYACCKGGNLDAFGNPRLCTAQCTPKDGQTWEELGECLSKRVEVVVCKPNQAEIATGAPQSASGSAARSSTSASGTQSGSASASGSAQASGSSAANSVHAVQATTSKAGLVIFGILALGSAAGMFL</sequence>
<accession>A0A6A7AUQ9</accession>
<dbReference type="OrthoDB" id="3792734at2759"/>
<organism evidence="3 4">
    <name type="scientific">Plenodomus tracheiphilus IPT5</name>
    <dbReference type="NCBI Taxonomy" id="1408161"/>
    <lineage>
        <taxon>Eukaryota</taxon>
        <taxon>Fungi</taxon>
        <taxon>Dikarya</taxon>
        <taxon>Ascomycota</taxon>
        <taxon>Pezizomycotina</taxon>
        <taxon>Dothideomycetes</taxon>
        <taxon>Pleosporomycetidae</taxon>
        <taxon>Pleosporales</taxon>
        <taxon>Pleosporineae</taxon>
        <taxon>Leptosphaeriaceae</taxon>
        <taxon>Plenodomus</taxon>
    </lineage>
</organism>
<name>A0A6A7AUQ9_9PLEO</name>